<feature type="signal peptide" evidence="1">
    <location>
        <begin position="1"/>
        <end position="20"/>
    </location>
</feature>
<dbReference type="EMBL" id="WSQA01000014">
    <property type="protein sequence ID" value="MVZ63555.1"/>
    <property type="molecule type" value="Genomic_DNA"/>
</dbReference>
<proteinExistence type="predicted"/>
<dbReference type="SUPFAM" id="SSF82185">
    <property type="entry name" value="Histone H3 K4-specific methyltransferase SET7/9 N-terminal domain"/>
    <property type="match status" value="1"/>
</dbReference>
<evidence type="ECO:0000313" key="2">
    <source>
        <dbReference type="EMBL" id="MVZ63555.1"/>
    </source>
</evidence>
<dbReference type="InterPro" id="IPR011652">
    <property type="entry name" value="MORN_2"/>
</dbReference>
<evidence type="ECO:0008006" key="4">
    <source>
        <dbReference type="Google" id="ProtNLM"/>
    </source>
</evidence>
<protein>
    <recommendedName>
        <fullName evidence="4">Toxin-antitoxin system YwqK family antitoxin</fullName>
    </recommendedName>
</protein>
<dbReference type="Proteomes" id="UP000435036">
    <property type="component" value="Unassembled WGS sequence"/>
</dbReference>
<gene>
    <name evidence="2" type="ORF">GQF63_16125</name>
</gene>
<reference evidence="2 3" key="1">
    <citation type="submission" date="2019-12" db="EMBL/GenBank/DDBJ databases">
        <authorList>
            <person name="Dong K."/>
        </authorList>
    </citation>
    <scope>NUCLEOTIDE SEQUENCE [LARGE SCALE GENOMIC DNA]</scope>
    <source>
        <strain evidence="2 3">JCM 31225</strain>
    </source>
</reference>
<dbReference type="Pfam" id="PF07661">
    <property type="entry name" value="MORN_2"/>
    <property type="match status" value="1"/>
</dbReference>
<dbReference type="RefSeq" id="WP_212592616.1">
    <property type="nucleotide sequence ID" value="NZ_WSQA01000014.1"/>
</dbReference>
<dbReference type="Gene3D" id="3.90.930.1">
    <property type="match status" value="1"/>
</dbReference>
<evidence type="ECO:0000256" key="1">
    <source>
        <dbReference type="SAM" id="SignalP"/>
    </source>
</evidence>
<accession>A0A6N8L1E2</accession>
<dbReference type="AlphaFoldDB" id="A0A6N8L1E2"/>
<sequence length="368" mass="43070">MRYSLILLFTSLWFSLSAQSEKPVYFERADDSLVRFYYDMNYFLVDKNCEFKSIERLAEFEAKTTNFIGKFSDYYPNGRKMLEGNYQEGKKEGFFQAFHPNGQVKWTVTYQDNVPVGEWNYFYPDGKPLMQVLYFEGRSKLQSYWDQMGNQRIKEGTGNYDFKVPYPGYNPYGYPFIRYKGRFEDGYPEGVWQIFFENDKKRQIAGQEEYRNGRLVAGEDFYTGEPYKTPKYPLIPVESFIQAESILAKGCTYDDFSGFLVYLRDFFNNSFNTFQVESLPSEDFSVIVQLTKNGAVRKVDLQIELDPNNQELSKALIFVANAVEYYQPSFKNGEYVADEISIHGKAMLTAEGKLNFHSIRIERPAEQN</sequence>
<keyword evidence="1" id="KW-0732">Signal</keyword>
<evidence type="ECO:0000313" key="3">
    <source>
        <dbReference type="Proteomes" id="UP000435036"/>
    </source>
</evidence>
<feature type="chain" id="PRO_5026711170" description="Toxin-antitoxin system YwqK family antitoxin" evidence="1">
    <location>
        <begin position="21"/>
        <end position="368"/>
    </location>
</feature>
<organism evidence="2 3">
    <name type="scientific">Sphingobacterium humi</name>
    <dbReference type="NCBI Taxonomy" id="1796905"/>
    <lineage>
        <taxon>Bacteria</taxon>
        <taxon>Pseudomonadati</taxon>
        <taxon>Bacteroidota</taxon>
        <taxon>Sphingobacteriia</taxon>
        <taxon>Sphingobacteriales</taxon>
        <taxon>Sphingobacteriaceae</taxon>
        <taxon>Sphingobacterium</taxon>
    </lineage>
</organism>
<comment type="caution">
    <text evidence="2">The sequence shown here is derived from an EMBL/GenBank/DDBJ whole genome shotgun (WGS) entry which is preliminary data.</text>
</comment>
<name>A0A6N8L1E2_9SPHI</name>
<keyword evidence="3" id="KW-1185">Reference proteome</keyword>